<dbReference type="eggNOG" id="COG0287">
    <property type="taxonomic scope" value="Bacteria"/>
</dbReference>
<dbReference type="RefSeq" id="WP_015739145.1">
    <property type="nucleotide sequence ID" value="NC_013385.1"/>
</dbReference>
<feature type="domain" description="ACT" evidence="11">
    <location>
        <begin position="296"/>
        <end position="367"/>
    </location>
</feature>
<keyword evidence="13" id="KW-1185">Reference proteome</keyword>
<evidence type="ECO:0000256" key="2">
    <source>
        <dbReference type="ARBA" id="ARBA00007964"/>
    </source>
</evidence>
<dbReference type="Pfam" id="PF02153">
    <property type="entry name" value="PDH_N"/>
    <property type="match status" value="1"/>
</dbReference>
<evidence type="ECO:0000256" key="6">
    <source>
        <dbReference type="ARBA" id="ARBA00023002"/>
    </source>
</evidence>
<gene>
    <name evidence="12" type="ordered locus">Adeg_1150</name>
</gene>
<dbReference type="PANTHER" id="PTHR21363:SF0">
    <property type="entry name" value="PREPHENATE DEHYDROGENASE [NADP(+)]"/>
    <property type="match status" value="1"/>
</dbReference>
<evidence type="ECO:0000313" key="12">
    <source>
        <dbReference type="EMBL" id="ACX52268.1"/>
    </source>
</evidence>
<dbReference type="SUPFAM" id="SSF48179">
    <property type="entry name" value="6-phosphogluconate dehydrogenase C-terminal domain-like"/>
    <property type="match status" value="1"/>
</dbReference>
<dbReference type="InterPro" id="IPR008927">
    <property type="entry name" value="6-PGluconate_DH-like_C_sf"/>
</dbReference>
<accession>C9RDE1</accession>
<proteinExistence type="inferred from homology"/>
<sequence length="367" mass="39391">MLGKVVIVGVGLIGGSLGLALRRRGKAREVVGIGRSAERLRQAQALGAVDSFTTDLAEGVRGADLVVVATPIGIIVPTMHALAPHLEPGTVVTDVGSTKREIVEAAERLAAKHSFAFVGGHPMAGSERTGVENADPYLFENAYYILTPTPKTPPEAISRVAELVEAVGARKVEIPPDLHDYYVAAVSHLPHCLASALCNLIASLPEKEAILPLAAGGFRDTTRVAAGDPVLWRDILLTNTAPLRELLALLLRVLQELEELLAKKDARGLEEWLRRAQILRKEVPTKSKGYLPELHEIVVTVPDRPGVIAHLASLLAEKEINIADIEILRAREGEGGTIRLAFTRPEAQEKAYETLAAAGIEVRKRGG</sequence>
<dbReference type="PROSITE" id="PS51176">
    <property type="entry name" value="PDH_ADH"/>
    <property type="match status" value="1"/>
</dbReference>
<dbReference type="SUPFAM" id="SSF51735">
    <property type="entry name" value="NAD(P)-binding Rossmann-fold domains"/>
    <property type="match status" value="1"/>
</dbReference>
<keyword evidence="8" id="KW-0028">Amino-acid biosynthesis</keyword>
<dbReference type="InterPro" id="IPR050812">
    <property type="entry name" value="Preph/Arog_dehydrog"/>
</dbReference>
<dbReference type="Gene3D" id="1.10.3660.10">
    <property type="entry name" value="6-phosphogluconate dehydrogenase C-terminal like domain"/>
    <property type="match status" value="1"/>
</dbReference>
<dbReference type="KEGG" id="adg:Adeg_1150"/>
<keyword evidence="8" id="KW-0057">Aromatic amino acid biosynthesis</keyword>
<organism evidence="12 13">
    <name type="scientific">Ammonifex degensii (strain DSM 10501 / KC4)</name>
    <dbReference type="NCBI Taxonomy" id="429009"/>
    <lineage>
        <taxon>Bacteria</taxon>
        <taxon>Bacillati</taxon>
        <taxon>Bacillota</taxon>
        <taxon>Clostridia</taxon>
        <taxon>Thermoanaerobacterales</taxon>
        <taxon>Thermoanaerobacteraceae</taxon>
        <taxon>Ammonifex</taxon>
    </lineage>
</organism>
<dbReference type="Proteomes" id="UP000002620">
    <property type="component" value="Chromosome"/>
</dbReference>
<dbReference type="InterPro" id="IPR045865">
    <property type="entry name" value="ACT-like_dom_sf"/>
</dbReference>
<evidence type="ECO:0000259" key="11">
    <source>
        <dbReference type="PROSITE" id="PS51671"/>
    </source>
</evidence>
<keyword evidence="7" id="KW-0520">NAD</keyword>
<evidence type="ECO:0000256" key="3">
    <source>
        <dbReference type="ARBA" id="ARBA00012068"/>
    </source>
</evidence>
<dbReference type="InterPro" id="IPR046825">
    <property type="entry name" value="PDH_C"/>
</dbReference>
<dbReference type="GO" id="GO:0070403">
    <property type="term" value="F:NAD+ binding"/>
    <property type="evidence" value="ECO:0007669"/>
    <property type="project" value="InterPro"/>
</dbReference>
<dbReference type="Gene3D" id="3.40.50.720">
    <property type="entry name" value="NAD(P)-binding Rossmann-like Domain"/>
    <property type="match status" value="1"/>
</dbReference>
<keyword evidence="5" id="KW-0827">Tyrosine biosynthesis</keyword>
<dbReference type="HOGENOM" id="CLU_055968_2_1_9"/>
<reference evidence="12 13" key="1">
    <citation type="submission" date="2009-10" db="EMBL/GenBank/DDBJ databases">
        <title>Complete sequence of chromosome of Ammonifex degensii KC4.</title>
        <authorList>
            <consortium name="US DOE Joint Genome Institute"/>
            <person name="Kerfeld C."/>
            <person name="Goodner B."/>
            <person name="Huber H."/>
            <person name="Stetter K."/>
            <person name="Lucas S."/>
            <person name="Copeland A."/>
            <person name="Lapidus A."/>
            <person name="Glavina del Rio T."/>
            <person name="Dalin E."/>
            <person name="Tice H."/>
            <person name="Bruce D."/>
            <person name="Goodwin L."/>
            <person name="Pitluck S."/>
            <person name="Saunders E."/>
            <person name="Brettin T."/>
            <person name="Detter J.C."/>
            <person name="Han C."/>
            <person name="Larimer F."/>
            <person name="Land M."/>
            <person name="Hauser L."/>
            <person name="Kyrpides N."/>
            <person name="Ovchinnikova G."/>
            <person name="Richardson P."/>
        </authorList>
    </citation>
    <scope>NUCLEOTIDE SEQUENCE [LARGE SCALE GENOMIC DNA]</scope>
    <source>
        <strain evidence="13">DSM 10501 / KC4</strain>
    </source>
</reference>
<evidence type="ECO:0000256" key="9">
    <source>
        <dbReference type="ARBA" id="ARBA00049260"/>
    </source>
</evidence>
<feature type="domain" description="Prephenate/arogenate dehydrogenase" evidence="10">
    <location>
        <begin position="3"/>
        <end position="291"/>
    </location>
</feature>
<evidence type="ECO:0000256" key="4">
    <source>
        <dbReference type="ARBA" id="ARBA00016891"/>
    </source>
</evidence>
<dbReference type="PANTHER" id="PTHR21363">
    <property type="entry name" value="PREPHENATE DEHYDROGENASE"/>
    <property type="match status" value="1"/>
</dbReference>
<evidence type="ECO:0000256" key="8">
    <source>
        <dbReference type="ARBA" id="ARBA00023141"/>
    </source>
</evidence>
<dbReference type="InterPro" id="IPR003099">
    <property type="entry name" value="Prephen_DH"/>
</dbReference>
<dbReference type="CDD" id="cd04909">
    <property type="entry name" value="ACT_PDH-BS"/>
    <property type="match status" value="1"/>
</dbReference>
<evidence type="ECO:0000313" key="13">
    <source>
        <dbReference type="Proteomes" id="UP000002620"/>
    </source>
</evidence>
<evidence type="ECO:0000256" key="1">
    <source>
        <dbReference type="ARBA" id="ARBA00005067"/>
    </source>
</evidence>
<dbReference type="GO" id="GO:0006571">
    <property type="term" value="P:tyrosine biosynthetic process"/>
    <property type="evidence" value="ECO:0007669"/>
    <property type="project" value="UniProtKB-UniPathway"/>
</dbReference>
<dbReference type="GO" id="GO:0008977">
    <property type="term" value="F:prephenate dehydrogenase (NAD+) activity"/>
    <property type="evidence" value="ECO:0007669"/>
    <property type="project" value="UniProtKB-EC"/>
</dbReference>
<comment type="similarity">
    <text evidence="2">Belongs to the prephenate/arogenate dehydrogenase family.</text>
</comment>
<keyword evidence="6 12" id="KW-0560">Oxidoreductase</keyword>
<dbReference type="EC" id="1.3.1.12" evidence="3"/>
<evidence type="ECO:0000256" key="7">
    <source>
        <dbReference type="ARBA" id="ARBA00023027"/>
    </source>
</evidence>
<dbReference type="SUPFAM" id="SSF55021">
    <property type="entry name" value="ACT-like"/>
    <property type="match status" value="1"/>
</dbReference>
<dbReference type="OrthoDB" id="9802008at2"/>
<comment type="pathway">
    <text evidence="1">Amino-acid biosynthesis; L-tyrosine biosynthesis; (4-hydroxyphenyl)pyruvate from prephenate (NAD(+) route): step 1/1.</text>
</comment>
<evidence type="ECO:0000259" key="10">
    <source>
        <dbReference type="PROSITE" id="PS51176"/>
    </source>
</evidence>
<dbReference type="UniPathway" id="UPA00122">
    <property type="reaction ID" value="UER00961"/>
</dbReference>
<dbReference type="Pfam" id="PF20463">
    <property type="entry name" value="PDH_C"/>
    <property type="match status" value="1"/>
</dbReference>
<dbReference type="AlphaFoldDB" id="C9RDE1"/>
<dbReference type="InterPro" id="IPR002912">
    <property type="entry name" value="ACT_dom"/>
</dbReference>
<name>C9RDE1_AMMDK</name>
<dbReference type="Gene3D" id="3.30.70.260">
    <property type="match status" value="1"/>
</dbReference>
<dbReference type="InterPro" id="IPR036291">
    <property type="entry name" value="NAD(P)-bd_dom_sf"/>
</dbReference>
<dbReference type="GO" id="GO:0004665">
    <property type="term" value="F:prephenate dehydrogenase (NADP+) activity"/>
    <property type="evidence" value="ECO:0007669"/>
    <property type="project" value="InterPro"/>
</dbReference>
<evidence type="ECO:0000256" key="5">
    <source>
        <dbReference type="ARBA" id="ARBA00022498"/>
    </source>
</evidence>
<comment type="catalytic activity">
    <reaction evidence="9">
        <text>prephenate + NAD(+) = 3-(4-hydroxyphenyl)pyruvate + CO2 + NADH</text>
        <dbReference type="Rhea" id="RHEA:13869"/>
        <dbReference type="ChEBI" id="CHEBI:16526"/>
        <dbReference type="ChEBI" id="CHEBI:29934"/>
        <dbReference type="ChEBI" id="CHEBI:36242"/>
        <dbReference type="ChEBI" id="CHEBI:57540"/>
        <dbReference type="ChEBI" id="CHEBI:57945"/>
        <dbReference type="EC" id="1.3.1.12"/>
    </reaction>
</comment>
<dbReference type="FunFam" id="3.40.50.720:FF:000208">
    <property type="entry name" value="Prephenate dehydrogenase"/>
    <property type="match status" value="1"/>
</dbReference>
<dbReference type="STRING" id="429009.Adeg_1150"/>
<dbReference type="PROSITE" id="PS51671">
    <property type="entry name" value="ACT"/>
    <property type="match status" value="1"/>
</dbReference>
<dbReference type="EMBL" id="CP001785">
    <property type="protein sequence ID" value="ACX52268.1"/>
    <property type="molecule type" value="Genomic_DNA"/>
</dbReference>
<dbReference type="Pfam" id="PF01842">
    <property type="entry name" value="ACT"/>
    <property type="match status" value="1"/>
</dbReference>
<dbReference type="InterPro" id="IPR046826">
    <property type="entry name" value="PDH_N"/>
</dbReference>
<protein>
    <recommendedName>
        <fullName evidence="4">Prephenate dehydrogenase</fullName>
        <ecNumber evidence="3">1.3.1.12</ecNumber>
    </recommendedName>
</protein>